<gene>
    <name evidence="1" type="ORF">KK080_23175</name>
</gene>
<proteinExistence type="predicted"/>
<sequence length="126" mass="13559">MLKDDVGYNISPKSWDQYPAIGRDGTFITDKKGALKYFNGIEDGDVTISKSLSLIIEKDMGLYPGSLSEGFNIRKIGGISNMQPRSPLSGNDYFLGPGQHLPGGAPEMVINSVPTSTPVAIRVNVN</sequence>
<organism evidence="1 2">
    <name type="scientific">Enterobacter hormaechei subsp. hoffmannii</name>
    <dbReference type="NCBI Taxonomy" id="1812934"/>
    <lineage>
        <taxon>Bacteria</taxon>
        <taxon>Pseudomonadati</taxon>
        <taxon>Pseudomonadota</taxon>
        <taxon>Gammaproteobacteria</taxon>
        <taxon>Enterobacterales</taxon>
        <taxon>Enterobacteriaceae</taxon>
        <taxon>Enterobacter</taxon>
        <taxon>Enterobacter cloacae complex</taxon>
    </lineage>
</organism>
<comment type="caution">
    <text evidence="1">The sequence shown here is derived from an EMBL/GenBank/DDBJ whole genome shotgun (WGS) entry which is preliminary data.</text>
</comment>
<accession>A0A9Q2ZUU7</accession>
<dbReference type="AlphaFoldDB" id="A0A9Q2ZUU7"/>
<reference evidence="1" key="1">
    <citation type="submission" date="2021-05" db="EMBL/GenBank/DDBJ databases">
        <title>The batch submission of Enterobacter spp. strains.</title>
        <authorList>
            <person name="Wei L."/>
            <person name="Wang C."/>
            <person name="Feng Y."/>
            <person name="Zong Z."/>
        </authorList>
    </citation>
    <scope>NUCLEOTIDE SEQUENCE</scope>
    <source>
        <strain evidence="1">090086</strain>
    </source>
</reference>
<dbReference type="EMBL" id="JAHEVK010000042">
    <property type="protein sequence ID" value="MBT1779692.1"/>
    <property type="molecule type" value="Genomic_DNA"/>
</dbReference>
<evidence type="ECO:0000313" key="2">
    <source>
        <dbReference type="Proteomes" id="UP000742934"/>
    </source>
</evidence>
<name>A0A9Q2ZUU7_9ENTR</name>
<protein>
    <submittedName>
        <fullName evidence="1">Type IV secretion protein Rhs</fullName>
    </submittedName>
</protein>
<evidence type="ECO:0000313" key="1">
    <source>
        <dbReference type="EMBL" id="MBT1779692.1"/>
    </source>
</evidence>
<dbReference type="Proteomes" id="UP000742934">
    <property type="component" value="Unassembled WGS sequence"/>
</dbReference>